<name>A0AAV7HIL1_COTGL</name>
<accession>A0AAV7HIL1</accession>
<dbReference type="AlphaFoldDB" id="A0AAV7HIL1"/>
<keyword evidence="2" id="KW-1185">Reference proteome</keyword>
<protein>
    <recommendedName>
        <fullName evidence="3">Endonuclease/exonuclease/phosphatase domain-containing protein</fullName>
    </recommendedName>
</protein>
<gene>
    <name evidence="1" type="ORF">KQX54_010858</name>
</gene>
<evidence type="ECO:0000313" key="1">
    <source>
        <dbReference type="EMBL" id="KAH0539986.1"/>
    </source>
</evidence>
<evidence type="ECO:0000313" key="2">
    <source>
        <dbReference type="Proteomes" id="UP000826195"/>
    </source>
</evidence>
<dbReference type="EMBL" id="JAHXZJ010002609">
    <property type="protein sequence ID" value="KAH0539986.1"/>
    <property type="molecule type" value="Genomic_DNA"/>
</dbReference>
<dbReference type="Proteomes" id="UP000826195">
    <property type="component" value="Unassembled WGS sequence"/>
</dbReference>
<dbReference type="InterPro" id="IPR036691">
    <property type="entry name" value="Endo/exonu/phosph_ase_sf"/>
</dbReference>
<evidence type="ECO:0008006" key="3">
    <source>
        <dbReference type="Google" id="ProtNLM"/>
    </source>
</evidence>
<reference evidence="1 2" key="1">
    <citation type="journal article" date="2021" name="J. Hered.">
        <title>A chromosome-level genome assembly of the parasitoid wasp, Cotesia glomerata (Hymenoptera: Braconidae).</title>
        <authorList>
            <person name="Pinto B.J."/>
            <person name="Weis J.J."/>
            <person name="Gamble T."/>
            <person name="Ode P.J."/>
            <person name="Paul R."/>
            <person name="Zaspel J.M."/>
        </authorList>
    </citation>
    <scope>NUCLEOTIDE SEQUENCE [LARGE SCALE GENOMIC DNA]</scope>
    <source>
        <strain evidence="1">CgM1</strain>
    </source>
</reference>
<comment type="caution">
    <text evidence="1">The sequence shown here is derived from an EMBL/GenBank/DDBJ whole genome shotgun (WGS) entry which is preliminary data.</text>
</comment>
<sequence length="287" mass="31790">MSRECKYCSNVIVTDYVKCPVCDSAYYPGCVKQTKVSPNGGYQKCCCRKNSFTLSDFRSLIKEKNVALSIAIKKDFSYQLKTVVTSVESLTVTVNKNNALLNDRISAVETVNKTLETNLAILETKVANNAECVSSLINHMGIAGCSSNAAVLEEVEERLTRRGNILIFGVSESKEASKETREAHDRSLVINIMVTYIPPDLNIQVYTDFLEALSSLDAVDTMHMDASELVILGDFNSPMFYGYFNSGNFCAKAEVVQSFATFLNLIQYNNVPNHMGRVLDLVFGSIE</sequence>
<organism evidence="1 2">
    <name type="scientific">Cotesia glomerata</name>
    <name type="common">Lepidopteran parasitic wasp</name>
    <name type="synonym">Apanteles glomeratus</name>
    <dbReference type="NCBI Taxonomy" id="32391"/>
    <lineage>
        <taxon>Eukaryota</taxon>
        <taxon>Metazoa</taxon>
        <taxon>Ecdysozoa</taxon>
        <taxon>Arthropoda</taxon>
        <taxon>Hexapoda</taxon>
        <taxon>Insecta</taxon>
        <taxon>Pterygota</taxon>
        <taxon>Neoptera</taxon>
        <taxon>Endopterygota</taxon>
        <taxon>Hymenoptera</taxon>
        <taxon>Apocrita</taxon>
        <taxon>Ichneumonoidea</taxon>
        <taxon>Braconidae</taxon>
        <taxon>Microgastrinae</taxon>
        <taxon>Cotesia</taxon>
    </lineage>
</organism>
<dbReference type="Gene3D" id="3.60.10.10">
    <property type="entry name" value="Endonuclease/exonuclease/phosphatase"/>
    <property type="match status" value="1"/>
</dbReference>
<proteinExistence type="predicted"/>